<evidence type="ECO:0000313" key="7">
    <source>
        <dbReference type="Proteomes" id="UP000790833"/>
    </source>
</evidence>
<dbReference type="InterPro" id="IPR047949">
    <property type="entry name" value="PPS1_DSP"/>
</dbReference>
<dbReference type="InterPro" id="IPR000340">
    <property type="entry name" value="Dual-sp_phosphatase_cat-dom"/>
</dbReference>
<dbReference type="InterPro" id="IPR029021">
    <property type="entry name" value="Prot-tyrosine_phosphatase-like"/>
</dbReference>
<evidence type="ECO:0000313" key="6">
    <source>
        <dbReference type="EMBL" id="KAG7192600.1"/>
    </source>
</evidence>
<dbReference type="PROSITE" id="PS50056">
    <property type="entry name" value="TYR_PHOSPHATASE_2"/>
    <property type="match status" value="1"/>
</dbReference>
<dbReference type="InterPro" id="IPR000387">
    <property type="entry name" value="Tyr_Pase_dom"/>
</dbReference>
<dbReference type="AlphaFoldDB" id="A0A9P7V7E7"/>
<name>A0A9P7V7E7_9ASCO</name>
<organism evidence="6 7">
    <name type="scientific">Scheffersomyces spartinae</name>
    <dbReference type="NCBI Taxonomy" id="45513"/>
    <lineage>
        <taxon>Eukaryota</taxon>
        <taxon>Fungi</taxon>
        <taxon>Dikarya</taxon>
        <taxon>Ascomycota</taxon>
        <taxon>Saccharomycotina</taxon>
        <taxon>Pichiomycetes</taxon>
        <taxon>Debaryomycetaceae</taxon>
        <taxon>Scheffersomyces</taxon>
    </lineage>
</organism>
<gene>
    <name evidence="6" type="primary">PPS1</name>
    <name evidence="6" type="ORF">KQ657_001700</name>
</gene>
<evidence type="ECO:0000259" key="4">
    <source>
        <dbReference type="PROSITE" id="PS50054"/>
    </source>
</evidence>
<accession>A0A9P7V7E7</accession>
<dbReference type="SMART" id="SM00195">
    <property type="entry name" value="DSPc"/>
    <property type="match status" value="1"/>
</dbReference>
<reference evidence="6" key="1">
    <citation type="submission" date="2021-03" db="EMBL/GenBank/DDBJ databases">
        <authorList>
            <person name="Palmer J.M."/>
        </authorList>
    </citation>
    <scope>NUCLEOTIDE SEQUENCE</scope>
    <source>
        <strain evidence="6">ARV_011</strain>
    </source>
</reference>
<dbReference type="PROSITE" id="PS00383">
    <property type="entry name" value="TYR_PHOSPHATASE_1"/>
    <property type="match status" value="1"/>
</dbReference>
<dbReference type="CDD" id="cd14516">
    <property type="entry name" value="DSP_fungal_PPS1"/>
    <property type="match status" value="1"/>
</dbReference>
<feature type="domain" description="Tyrosine-protein phosphatase" evidence="4">
    <location>
        <begin position="783"/>
        <end position="969"/>
    </location>
</feature>
<dbReference type="InterPro" id="IPR016130">
    <property type="entry name" value="Tyr_Pase_AS"/>
</dbReference>
<dbReference type="RefSeq" id="XP_043048150.1">
    <property type="nucleotide sequence ID" value="XM_043192486.1"/>
</dbReference>
<dbReference type="PROSITE" id="PS50054">
    <property type="entry name" value="TYR_PHOSPHATASE_DUAL"/>
    <property type="match status" value="1"/>
</dbReference>
<sequence>MFPESNSSSNDMLYERDRFRARLYSFNPNTTDTVMISDSVETINSETHGDVEDSSCEVCDAIGTKTARLGVENVASNSINTTPEYSVDESLSPLNRISTFYEKNMPSIGSFKDLDSSIIIKQVDLPSLSIIFQWYFSRKLPPTNEMFPWLHGLNKANFAQRKFFIQQHQQQQQQGQRQNNVPEYDEFMLNDRIYAAKPCGSRFLMCINTGEKYCLKNTVQLNEILLPVDVCRAEVKEFIAQTVKKVFGTSTKSSVPVPITSVSSQHTQSHYQQFHSKYPRINNAATTTNFEGLVDQFYEDALKLKLLPKFINLDPERGVSLRNFHIQVAKLATLSDFIVYGKDNRLKEAAARLLWLTQRLEATETNKDPKYNVYILASGMISKSEYTKYHHLFSYHGEDKKNHGRGGVQVSLAAQYGVLNNKTQLILKLELFNSSSLSLWDCDYQTKEKIETTKMSSATKVHQNVWVGNIWDYQIMITYLHSVESSNNNSNNNSPRLKINWLKHGEEQTHLFCSPTNSVISMSDNSNNEILDYLALPKANWRFFIYCHNDATFPDNGTLDALLSKHSITSHTSVDNEYFSLEFPPLGSIGLGDLKMENLMAFVNVCKLIYLYLSLTSKDPETVSSLIYCSDGYTELSLLVVSYLIYAKDISVEKAILQLHLQYGRPFYVFYSDIPVLSRLEGLLRLYSPKRKGNAINWGILETISNEDFNTHLLAPRALLNRSGVTTTSTDSDGEVEEEEEEEEEEEDDDDNNSSGVSDTETWEGESCCFQKQLWLYNVEGNLPSRILPYLYLGSYSHASCIPLLKALGITKIISVGEKLEWLSGRGFTKYNNIEVKQFNGGNVEVYNLSRNQTLGRKKSVYFTPVDSVMKVNNLQDDGIDELTSSLPIILDYIDSVYKESGGKCKILVHCRVGVSRSATVVIAEVMRRLNVSLAQAYLYVRVRRLNIIIQPNLRFMYELFKWEEQQKSANNKRQMREIDWFAMCREITRLNIPYLP</sequence>
<dbReference type="GO" id="GO:0008138">
    <property type="term" value="F:protein tyrosine/serine/threonine phosphatase activity"/>
    <property type="evidence" value="ECO:0007669"/>
    <property type="project" value="InterPro"/>
</dbReference>
<dbReference type="GO" id="GO:0005634">
    <property type="term" value="C:nucleus"/>
    <property type="evidence" value="ECO:0007669"/>
    <property type="project" value="GOC"/>
</dbReference>
<dbReference type="SMART" id="SM00404">
    <property type="entry name" value="PTPc_motif"/>
    <property type="match status" value="1"/>
</dbReference>
<feature type="domain" description="Tyrosine specific protein phosphatases" evidence="5">
    <location>
        <begin position="891"/>
        <end position="956"/>
    </location>
</feature>
<dbReference type="Proteomes" id="UP000790833">
    <property type="component" value="Unassembled WGS sequence"/>
</dbReference>
<dbReference type="EMBL" id="JAHMUF010000017">
    <property type="protein sequence ID" value="KAG7192600.1"/>
    <property type="molecule type" value="Genomic_DNA"/>
</dbReference>
<keyword evidence="7" id="KW-1185">Reference proteome</keyword>
<comment type="caution">
    <text evidence="6">The sequence shown here is derived from an EMBL/GenBank/DDBJ whole genome shotgun (WGS) entry which is preliminary data.</text>
</comment>
<dbReference type="OrthoDB" id="273181at2759"/>
<feature type="region of interest" description="Disordered" evidence="3">
    <location>
        <begin position="724"/>
        <end position="764"/>
    </location>
</feature>
<dbReference type="GeneID" id="66115074"/>
<evidence type="ECO:0000256" key="3">
    <source>
        <dbReference type="SAM" id="MobiDB-lite"/>
    </source>
</evidence>
<dbReference type="InterPro" id="IPR003595">
    <property type="entry name" value="Tyr_Pase_cat"/>
</dbReference>
<dbReference type="SUPFAM" id="SSF52799">
    <property type="entry name" value="(Phosphotyrosine protein) phosphatases II"/>
    <property type="match status" value="1"/>
</dbReference>
<dbReference type="Pfam" id="PF00782">
    <property type="entry name" value="DSPc"/>
    <property type="match status" value="1"/>
</dbReference>
<evidence type="ECO:0000259" key="5">
    <source>
        <dbReference type="PROSITE" id="PS50056"/>
    </source>
</evidence>
<dbReference type="Gene3D" id="3.90.190.10">
    <property type="entry name" value="Protein tyrosine phosphatase superfamily"/>
    <property type="match status" value="1"/>
</dbReference>
<keyword evidence="2" id="KW-0904">Protein phosphatase</keyword>
<evidence type="ECO:0000256" key="2">
    <source>
        <dbReference type="ARBA" id="ARBA00022912"/>
    </source>
</evidence>
<dbReference type="InterPro" id="IPR053239">
    <property type="entry name" value="Dual_spec_PTase"/>
</dbReference>
<feature type="compositionally biased region" description="Acidic residues" evidence="3">
    <location>
        <begin position="732"/>
        <end position="752"/>
    </location>
</feature>
<dbReference type="GO" id="GO:0033260">
    <property type="term" value="P:nuclear DNA replication"/>
    <property type="evidence" value="ECO:0007669"/>
    <property type="project" value="InterPro"/>
</dbReference>
<proteinExistence type="predicted"/>
<protein>
    <submittedName>
        <fullName evidence="6">Tyrosine/serine/threonine protein phosphatase pps1</fullName>
    </submittedName>
</protein>
<dbReference type="InterPro" id="IPR020422">
    <property type="entry name" value="TYR_PHOSPHATASE_DUAL_dom"/>
</dbReference>
<evidence type="ECO:0000256" key="1">
    <source>
        <dbReference type="ARBA" id="ARBA00022801"/>
    </source>
</evidence>
<dbReference type="PANTHER" id="PTHR47550">
    <property type="entry name" value="DUAL SPECIFICITY PROTEIN PHOSPHATASE PPS1"/>
    <property type="match status" value="1"/>
</dbReference>
<keyword evidence="1" id="KW-0378">Hydrolase</keyword>
<dbReference type="PANTHER" id="PTHR47550:SF1">
    <property type="entry name" value="DUAL SPECIFICITY PROTEIN PHOSPHATASE PPS1"/>
    <property type="match status" value="1"/>
</dbReference>